<evidence type="ECO:0000259" key="2">
    <source>
        <dbReference type="Pfam" id="PF05168"/>
    </source>
</evidence>
<dbReference type="InterPro" id="IPR052226">
    <property type="entry name" value="UPF0332_toxin"/>
</dbReference>
<feature type="domain" description="HEPN" evidence="2">
    <location>
        <begin position="15"/>
        <end position="129"/>
    </location>
</feature>
<dbReference type="Gene3D" id="1.20.120.330">
    <property type="entry name" value="Nucleotidyltransferases domain 2"/>
    <property type="match status" value="1"/>
</dbReference>
<evidence type="ECO:0000313" key="3">
    <source>
        <dbReference type="EMBL" id="KAA6317040.1"/>
    </source>
</evidence>
<gene>
    <name evidence="3" type="ORF">EZS27_032744</name>
</gene>
<dbReference type="EMBL" id="SNRY01004659">
    <property type="protein sequence ID" value="KAA6317040.1"/>
    <property type="molecule type" value="Genomic_DNA"/>
</dbReference>
<sequence length="134" mass="15734">MKQKLGEDTIKALVSYRMQRAKETLKEADTLIKTAFYNAAVNRLYYACYYAIIALLLKNNILANTHTGVKQMFGMHFIMTSRMNNKYSKFYTQLFNARMSGDYDDFLWYDLEMLSELYPQAEEFINAVDSELNK</sequence>
<dbReference type="Pfam" id="PF05168">
    <property type="entry name" value="HEPN"/>
    <property type="match status" value="1"/>
</dbReference>
<comment type="similarity">
    <text evidence="1">Belongs to the UPF0332 family.</text>
</comment>
<reference evidence="3" key="1">
    <citation type="submission" date="2019-03" db="EMBL/GenBank/DDBJ databases">
        <title>Single cell metagenomics reveals metabolic interactions within the superorganism composed of flagellate Streblomastix strix and complex community of Bacteroidetes bacteria on its surface.</title>
        <authorList>
            <person name="Treitli S.C."/>
            <person name="Kolisko M."/>
            <person name="Husnik F."/>
            <person name="Keeling P."/>
            <person name="Hampl V."/>
        </authorList>
    </citation>
    <scope>NUCLEOTIDE SEQUENCE</scope>
    <source>
        <strain evidence="3">STM</strain>
    </source>
</reference>
<comment type="caution">
    <text evidence="3">The sequence shown here is derived from an EMBL/GenBank/DDBJ whole genome shotgun (WGS) entry which is preliminary data.</text>
</comment>
<dbReference type="PANTHER" id="PTHR36565">
    <property type="entry name" value="UPF0332 PROTEIN TM_1000"/>
    <property type="match status" value="1"/>
</dbReference>
<accession>A0A5J4Q7M9</accession>
<dbReference type="PANTHER" id="PTHR36565:SF1">
    <property type="entry name" value="UPF0332 PROTEIN TM_1000"/>
    <property type="match status" value="1"/>
</dbReference>
<dbReference type="AlphaFoldDB" id="A0A5J4Q7M9"/>
<dbReference type="SUPFAM" id="SSF81593">
    <property type="entry name" value="Nucleotidyltransferase substrate binding subunit/domain"/>
    <property type="match status" value="1"/>
</dbReference>
<evidence type="ECO:0000256" key="1">
    <source>
        <dbReference type="ARBA" id="ARBA00038248"/>
    </source>
</evidence>
<name>A0A5J4Q7M9_9ZZZZ</name>
<proteinExistence type="inferred from homology"/>
<protein>
    <recommendedName>
        <fullName evidence="2">HEPN domain-containing protein</fullName>
    </recommendedName>
</protein>
<dbReference type="InterPro" id="IPR007842">
    <property type="entry name" value="HEPN_dom"/>
</dbReference>
<organism evidence="3">
    <name type="scientific">termite gut metagenome</name>
    <dbReference type="NCBI Taxonomy" id="433724"/>
    <lineage>
        <taxon>unclassified sequences</taxon>
        <taxon>metagenomes</taxon>
        <taxon>organismal metagenomes</taxon>
    </lineage>
</organism>